<name>A0A1H1KIT6_9BURK</name>
<keyword evidence="2" id="KW-0560">Oxidoreductase</keyword>
<dbReference type="Proteomes" id="UP000199365">
    <property type="component" value="Unassembled WGS sequence"/>
</dbReference>
<dbReference type="Pfam" id="PF02615">
    <property type="entry name" value="Ldh_2"/>
    <property type="match status" value="1"/>
</dbReference>
<dbReference type="PANTHER" id="PTHR11091">
    <property type="entry name" value="OXIDOREDUCTASE-RELATED"/>
    <property type="match status" value="1"/>
</dbReference>
<dbReference type="SUPFAM" id="SSF89733">
    <property type="entry name" value="L-sulfolactate dehydrogenase-like"/>
    <property type="match status" value="1"/>
</dbReference>
<dbReference type="STRING" id="157910.SAMN05445850_8188"/>
<evidence type="ECO:0000256" key="1">
    <source>
        <dbReference type="ARBA" id="ARBA00006056"/>
    </source>
</evidence>
<comment type="similarity">
    <text evidence="1">Belongs to the LDH2/MDH2 oxidoreductase family.</text>
</comment>
<dbReference type="PANTHER" id="PTHR11091:SF0">
    <property type="entry name" value="MALATE DEHYDROGENASE"/>
    <property type="match status" value="1"/>
</dbReference>
<protein>
    <submittedName>
        <fullName evidence="3">Malate/lactate/ureidoglycolate dehydrogenase, LDH2 family</fullName>
    </submittedName>
</protein>
<dbReference type="Gene3D" id="1.10.1530.10">
    <property type="match status" value="1"/>
</dbReference>
<dbReference type="InterPro" id="IPR003767">
    <property type="entry name" value="Malate/L-lactate_DH-like"/>
</dbReference>
<dbReference type="RefSeq" id="WP_090812560.1">
    <property type="nucleotide sequence ID" value="NZ_FNKX01000004.1"/>
</dbReference>
<reference evidence="4" key="1">
    <citation type="submission" date="2016-10" db="EMBL/GenBank/DDBJ databases">
        <authorList>
            <person name="Varghese N."/>
            <person name="Submissions S."/>
        </authorList>
    </citation>
    <scope>NUCLEOTIDE SEQUENCE [LARGE SCALE GENOMIC DNA]</scope>
    <source>
        <strain evidence="4">DUS833</strain>
    </source>
</reference>
<organism evidence="3 4">
    <name type="scientific">Paraburkholderia tuberum</name>
    <dbReference type="NCBI Taxonomy" id="157910"/>
    <lineage>
        <taxon>Bacteria</taxon>
        <taxon>Pseudomonadati</taxon>
        <taxon>Pseudomonadota</taxon>
        <taxon>Betaproteobacteria</taxon>
        <taxon>Burkholderiales</taxon>
        <taxon>Burkholderiaceae</taxon>
        <taxon>Paraburkholderia</taxon>
    </lineage>
</organism>
<keyword evidence="4" id="KW-1185">Reference proteome</keyword>
<dbReference type="EMBL" id="FNKX01000004">
    <property type="protein sequence ID" value="SDR62271.1"/>
    <property type="molecule type" value="Genomic_DNA"/>
</dbReference>
<evidence type="ECO:0000313" key="4">
    <source>
        <dbReference type="Proteomes" id="UP000199365"/>
    </source>
</evidence>
<gene>
    <name evidence="3" type="ORF">SAMN05445850_8188</name>
</gene>
<sequence length="357" mass="37504">MANNQWNCQALEDWTARIFEACSMPADQAVEAAAVLVRSELRGYKTHGMTRMASYTERLRAGDFNPRPAMRHRTFPGGIVLDADGAMGQLAGPYAVRLGIEALATSASVLIAVQSSGHLGALGIHALLGAEAGAFSMIGQRTPPILAMEGFQHAAIGHNPIAFGCPVPGQAPLVFDIACSVAARGHILLAAREGKPIPAGWALDASGTPTTDADRALGGSLLPMGGHKGIGIAMMVECLAGALTATADSLGTARDDVQKAGAAGRQGGFLWMVKPGAFATQGVFDEYMSQWTGTYLNSGGDDARLPGHRGDAMERERRQRGIMLPPEIAQELRALGEQFGISFPASTTQPTDTRRDQ</sequence>
<dbReference type="Gene3D" id="3.30.1370.60">
    <property type="entry name" value="Hypothetical oxidoreductase yiak, domain 2"/>
    <property type="match status" value="1"/>
</dbReference>
<dbReference type="InterPro" id="IPR036111">
    <property type="entry name" value="Mal/L-sulfo/L-lacto_DH-like_sf"/>
</dbReference>
<proteinExistence type="inferred from homology"/>
<dbReference type="AlphaFoldDB" id="A0A1H1KIT6"/>
<accession>A0A1H1KIT6</accession>
<evidence type="ECO:0000313" key="3">
    <source>
        <dbReference type="EMBL" id="SDR62271.1"/>
    </source>
</evidence>
<dbReference type="GO" id="GO:0016491">
    <property type="term" value="F:oxidoreductase activity"/>
    <property type="evidence" value="ECO:0007669"/>
    <property type="project" value="UniProtKB-KW"/>
</dbReference>
<evidence type="ECO:0000256" key="2">
    <source>
        <dbReference type="ARBA" id="ARBA00023002"/>
    </source>
</evidence>
<dbReference type="InterPro" id="IPR043144">
    <property type="entry name" value="Mal/L-sulf/L-lact_DH-like_ah"/>
</dbReference>
<dbReference type="InterPro" id="IPR043143">
    <property type="entry name" value="Mal/L-sulf/L-lact_DH-like_NADP"/>
</dbReference>